<keyword evidence="2" id="KW-1003">Cell membrane</keyword>
<dbReference type="Proteomes" id="UP000289184">
    <property type="component" value="Unassembled WGS sequence"/>
</dbReference>
<feature type="domain" description="Rhodanese" evidence="7">
    <location>
        <begin position="228"/>
        <end position="314"/>
    </location>
</feature>
<name>A0A446CF79_9BURK</name>
<evidence type="ECO:0000256" key="3">
    <source>
        <dbReference type="ARBA" id="ARBA00022692"/>
    </source>
</evidence>
<proteinExistence type="predicted"/>
<dbReference type="CDD" id="cd01444">
    <property type="entry name" value="GlpE_ST"/>
    <property type="match status" value="1"/>
</dbReference>
<sequence length="321" mass="34703">MSRARRGELEGLMQDIQLLLEQYGGWLVFANVLVEQAGLPVPAYPMLIAAGALGGAGGWAVPWLAATAACLLADTLWYVAGRRYGSRLLGVICKMSLSQDSCIRQTQRLYLRIGVRALLVCKFLPGAGALSTVMAGLTGTAYRRFLVYDLAGSLIWVGSALLLGGLFHNVVNDVLEILGTYGAMGLGLLAAVLALYILARFLRRRILLRSLRVIPRLSVDELMQWREDGRNTLVFDVRPEAVRDEQRIPGAIAVDLKAPLPKLDAGALDSDIVVYCACPNEVSAALLASRLRAAGYPNTWALRGGYEAWAEHKRAAPAQGA</sequence>
<feature type="transmembrane region" description="Helical" evidence="6">
    <location>
        <begin position="20"/>
        <end position="39"/>
    </location>
</feature>
<accession>A0A446CF79</accession>
<comment type="subcellular location">
    <subcellularLocation>
        <location evidence="1">Cell membrane</location>
        <topology evidence="1">Multi-pass membrane protein</topology>
    </subcellularLocation>
</comment>
<protein>
    <submittedName>
        <fullName evidence="8">Putative membrane protein</fullName>
    </submittedName>
</protein>
<dbReference type="Pfam" id="PF09335">
    <property type="entry name" value="VTT_dom"/>
    <property type="match status" value="1"/>
</dbReference>
<dbReference type="InterPro" id="IPR051311">
    <property type="entry name" value="DedA_domain"/>
</dbReference>
<evidence type="ECO:0000256" key="5">
    <source>
        <dbReference type="ARBA" id="ARBA00023136"/>
    </source>
</evidence>
<dbReference type="GO" id="GO:0005886">
    <property type="term" value="C:plasma membrane"/>
    <property type="evidence" value="ECO:0007669"/>
    <property type="project" value="UniProtKB-SubCell"/>
</dbReference>
<evidence type="ECO:0000313" key="9">
    <source>
        <dbReference type="Proteomes" id="UP000289184"/>
    </source>
</evidence>
<dbReference type="EMBL" id="UFQB01000009">
    <property type="protein sequence ID" value="SSW66499.1"/>
    <property type="molecule type" value="Genomic_DNA"/>
</dbReference>
<dbReference type="PANTHER" id="PTHR42709:SF6">
    <property type="entry name" value="UNDECAPRENYL PHOSPHATE TRANSPORTER A"/>
    <property type="match status" value="1"/>
</dbReference>
<dbReference type="SUPFAM" id="SSF52821">
    <property type="entry name" value="Rhodanese/Cell cycle control phosphatase"/>
    <property type="match status" value="1"/>
</dbReference>
<evidence type="ECO:0000256" key="6">
    <source>
        <dbReference type="SAM" id="Phobius"/>
    </source>
</evidence>
<dbReference type="InterPro" id="IPR001763">
    <property type="entry name" value="Rhodanese-like_dom"/>
</dbReference>
<keyword evidence="4 6" id="KW-1133">Transmembrane helix</keyword>
<feature type="transmembrane region" description="Helical" evidence="6">
    <location>
        <begin position="59"/>
        <end position="80"/>
    </location>
</feature>
<dbReference type="InterPro" id="IPR032816">
    <property type="entry name" value="VTT_dom"/>
</dbReference>
<organism evidence="8 9">
    <name type="scientific">Achromobacter agilis</name>
    <dbReference type="NCBI Taxonomy" id="1353888"/>
    <lineage>
        <taxon>Bacteria</taxon>
        <taxon>Pseudomonadati</taxon>
        <taxon>Pseudomonadota</taxon>
        <taxon>Betaproteobacteria</taxon>
        <taxon>Burkholderiales</taxon>
        <taxon>Alcaligenaceae</taxon>
        <taxon>Achromobacter</taxon>
    </lineage>
</organism>
<dbReference type="Gene3D" id="3.40.250.10">
    <property type="entry name" value="Rhodanese-like domain"/>
    <property type="match status" value="1"/>
</dbReference>
<dbReference type="AlphaFoldDB" id="A0A446CF79"/>
<evidence type="ECO:0000256" key="1">
    <source>
        <dbReference type="ARBA" id="ARBA00004651"/>
    </source>
</evidence>
<dbReference type="PANTHER" id="PTHR42709">
    <property type="entry name" value="ALKALINE PHOSPHATASE LIKE PROTEIN"/>
    <property type="match status" value="1"/>
</dbReference>
<dbReference type="InterPro" id="IPR036873">
    <property type="entry name" value="Rhodanese-like_dom_sf"/>
</dbReference>
<evidence type="ECO:0000256" key="2">
    <source>
        <dbReference type="ARBA" id="ARBA00022475"/>
    </source>
</evidence>
<keyword evidence="5 6" id="KW-0472">Membrane</keyword>
<evidence type="ECO:0000313" key="8">
    <source>
        <dbReference type="EMBL" id="SSW66499.1"/>
    </source>
</evidence>
<dbReference type="PROSITE" id="PS50206">
    <property type="entry name" value="RHODANESE_3"/>
    <property type="match status" value="1"/>
</dbReference>
<dbReference type="Pfam" id="PF00581">
    <property type="entry name" value="Rhodanese"/>
    <property type="match status" value="1"/>
</dbReference>
<dbReference type="SMART" id="SM00450">
    <property type="entry name" value="RHOD"/>
    <property type="match status" value="1"/>
</dbReference>
<dbReference type="InterPro" id="IPR023695">
    <property type="entry name" value="Thiosulf_sulfurTrfase"/>
</dbReference>
<keyword evidence="3 6" id="KW-0812">Transmembrane</keyword>
<keyword evidence="9" id="KW-1185">Reference proteome</keyword>
<dbReference type="GO" id="GO:0004792">
    <property type="term" value="F:thiosulfate-cyanide sulfurtransferase activity"/>
    <property type="evidence" value="ECO:0007669"/>
    <property type="project" value="InterPro"/>
</dbReference>
<evidence type="ECO:0000259" key="7">
    <source>
        <dbReference type="PROSITE" id="PS50206"/>
    </source>
</evidence>
<gene>
    <name evidence="8" type="ORF">AGI3411_02594</name>
</gene>
<feature type="transmembrane region" description="Helical" evidence="6">
    <location>
        <begin position="179"/>
        <end position="202"/>
    </location>
</feature>
<reference evidence="8 9" key="1">
    <citation type="submission" date="2018-07" db="EMBL/GenBank/DDBJ databases">
        <authorList>
            <person name="Peeters C."/>
        </authorList>
    </citation>
    <scope>NUCLEOTIDE SEQUENCE [LARGE SCALE GENOMIC DNA]</scope>
    <source>
        <strain evidence="8 9">LMG 3411</strain>
    </source>
</reference>
<dbReference type="GO" id="GO:0005737">
    <property type="term" value="C:cytoplasm"/>
    <property type="evidence" value="ECO:0007669"/>
    <property type="project" value="InterPro"/>
</dbReference>
<feature type="transmembrane region" description="Helical" evidence="6">
    <location>
        <begin position="145"/>
        <end position="167"/>
    </location>
</feature>
<evidence type="ECO:0000256" key="4">
    <source>
        <dbReference type="ARBA" id="ARBA00022989"/>
    </source>
</evidence>